<evidence type="ECO:0000313" key="3">
    <source>
        <dbReference type="Proteomes" id="UP000240325"/>
    </source>
</evidence>
<dbReference type="GO" id="GO:0004386">
    <property type="term" value="F:helicase activity"/>
    <property type="evidence" value="ECO:0007669"/>
    <property type="project" value="UniProtKB-KW"/>
</dbReference>
<keyword evidence="2" id="KW-0255">Endonuclease</keyword>
<proteinExistence type="predicted"/>
<keyword evidence="2" id="KW-0547">Nucleotide-binding</keyword>
<keyword evidence="3" id="KW-1185">Reference proteome</keyword>
<evidence type="ECO:0000313" key="2">
    <source>
        <dbReference type="EMBL" id="ATZ80899.1"/>
    </source>
</evidence>
<gene>
    <name evidence="2" type="ORF">BMW23_0853</name>
</gene>
<keyword evidence="2" id="KW-0347">Helicase</keyword>
<evidence type="ECO:0000256" key="1">
    <source>
        <dbReference type="SAM" id="MobiDB-lite"/>
    </source>
</evidence>
<dbReference type="EMBL" id="MF782455">
    <property type="protein sequence ID" value="ATZ80899.1"/>
    <property type="molecule type" value="Genomic_DNA"/>
</dbReference>
<accession>A0A2H4UVL0</accession>
<dbReference type="Proteomes" id="UP000240325">
    <property type="component" value="Segment"/>
</dbReference>
<protein>
    <submittedName>
        <fullName evidence="2">Helicases endonuclease</fullName>
    </submittedName>
</protein>
<feature type="region of interest" description="Disordered" evidence="1">
    <location>
        <begin position="1"/>
        <end position="40"/>
    </location>
</feature>
<keyword evidence="2" id="KW-0540">Nuclease</keyword>
<name>A0A2H4UVL0_9VIRU</name>
<keyword evidence="2" id="KW-0067">ATP-binding</keyword>
<organism evidence="2">
    <name type="scientific">Bodo saltans virus</name>
    <dbReference type="NCBI Taxonomy" id="2024608"/>
    <lineage>
        <taxon>Viruses</taxon>
        <taxon>Varidnaviria</taxon>
        <taxon>Bamfordvirae</taxon>
        <taxon>Nucleocytoviricota</taxon>
        <taxon>Megaviricetes</taxon>
        <taxon>Imitervirales</taxon>
        <taxon>Mimiviridae</taxon>
        <taxon>Klosneuvirinae</taxon>
        <taxon>Theiavirus</taxon>
        <taxon>Theiavirus salishense</taxon>
    </lineage>
</organism>
<sequence length="674" mass="78741">MPMGTIMSLLRKRNRSPENNSEAETESDKKDEHIPRRKTRPIASPVKTTVDWSILNSKNKNNDLFVSATKTKNYLLDDPFIDWLDLYYVKYGFNVPTITSALLLHNDEKIREKICEENAMDLNVLFEKGNIFEKYVFNELQRIYNNDFIIINTTGREGNNQQNVEATKKAIYSGVPIIAQGVLLNNKNNTSGCADLLVRSDYLNKMFKTKILSDEEQNIKASNLKQYHYRVIDIKWTTIPLNSRVDTICKQGFMDAYKGQLAIYNCALGNIQGYFPDQTYILGKGWKREVSCTKQGCSNCFDRLGIIDYATKDNEILKKTHEAVLWYRDVKENGHKWSPLDDPKKRHKNMCPNMSNDDMKWNAIKKEIALKTGEPTLVSYVGKKEREYLHEKGIYSIYDKYCMSENMGIKLGVDGGKLEKAVKIDNICWINREKECDVYPQKIENNDFRWKKMYPTDMFFDYETVNLDFINTNINIYDSSATSGIVVFMIGVGYIENGVWNYKSFVMNNMSVEEECRCMDEFTKFVIDKTDEIDPLKKYTRRLFHWSQAEISNLNMMNAKYNNRWINWEKNITFVDMYKIFLSEPINIRGAFGYSLKSVGNALYKLDKIKLQWLDSDVTNGKMAMFVAAKIYQNKYLKQETSHDIVLMNDIIKYNEIDCKMIYEVIEYLRNNNC</sequence>
<keyword evidence="2" id="KW-0378">Hydrolase</keyword>
<reference evidence="2" key="1">
    <citation type="journal article" date="2017" name="Elife">
        <title>The kinetoplastid-infecting Bodo saltans virus (BsV), a window into the most abundant giant viruses in the sea.</title>
        <authorList>
            <person name="Deeg C.M."/>
            <person name="Chow C.-E.T."/>
            <person name="Suttle C.A."/>
        </authorList>
    </citation>
    <scope>NUCLEOTIDE SEQUENCE</scope>
    <source>
        <strain evidence="2">NG1</strain>
    </source>
</reference>
<dbReference type="GO" id="GO:0004519">
    <property type="term" value="F:endonuclease activity"/>
    <property type="evidence" value="ECO:0007669"/>
    <property type="project" value="UniProtKB-KW"/>
</dbReference>